<keyword evidence="1" id="KW-0479">Metal-binding</keyword>
<dbReference type="CDD" id="cd02341">
    <property type="entry name" value="ZZ_ZZZ3"/>
    <property type="match status" value="1"/>
</dbReference>
<evidence type="ECO:0000256" key="4">
    <source>
        <dbReference type="PROSITE-ProRule" id="PRU00228"/>
    </source>
</evidence>
<proteinExistence type="predicted"/>
<reference evidence="7 8" key="1">
    <citation type="journal article" date="2018" name="Mol. Ecol.">
        <title>The obligate alkalophilic soda-lake fungus Sodiomyces alkalinus has shifted to a protein diet.</title>
        <authorList>
            <person name="Grum-Grzhimaylo A.A."/>
            <person name="Falkoski D.L."/>
            <person name="van den Heuvel J."/>
            <person name="Valero-Jimenez C.A."/>
            <person name="Min B."/>
            <person name="Choi I.G."/>
            <person name="Lipzen A."/>
            <person name="Daum C.G."/>
            <person name="Aanen D.K."/>
            <person name="Tsang A."/>
            <person name="Henrissat B."/>
            <person name="Bilanenko E.N."/>
            <person name="de Vries R.P."/>
            <person name="van Kan J.A.L."/>
            <person name="Grigoriev I.V."/>
            <person name="Debets A.J.M."/>
        </authorList>
    </citation>
    <scope>NUCLEOTIDE SEQUENCE [LARGE SCALE GENOMIC DNA]</scope>
    <source>
        <strain evidence="7 8">F11</strain>
    </source>
</reference>
<feature type="compositionally biased region" description="Basic and acidic residues" evidence="5">
    <location>
        <begin position="145"/>
        <end position="157"/>
    </location>
</feature>
<gene>
    <name evidence="7" type="ORF">SODALDRAFT_337495</name>
</gene>
<keyword evidence="3" id="KW-0862">Zinc</keyword>
<evidence type="ECO:0000256" key="2">
    <source>
        <dbReference type="ARBA" id="ARBA00022771"/>
    </source>
</evidence>
<dbReference type="Pfam" id="PF00569">
    <property type="entry name" value="ZZ"/>
    <property type="match status" value="3"/>
</dbReference>
<dbReference type="EMBL" id="ML119061">
    <property type="protein sequence ID" value="ROT35522.1"/>
    <property type="molecule type" value="Genomic_DNA"/>
</dbReference>
<dbReference type="CDD" id="cd02340">
    <property type="entry name" value="ZZ_NBR1_like"/>
    <property type="match status" value="2"/>
</dbReference>
<keyword evidence="8" id="KW-1185">Reference proteome</keyword>
<evidence type="ECO:0000256" key="1">
    <source>
        <dbReference type="ARBA" id="ARBA00022723"/>
    </source>
</evidence>
<evidence type="ECO:0000256" key="5">
    <source>
        <dbReference type="SAM" id="MobiDB-lite"/>
    </source>
</evidence>
<name>A0A3N2PLX6_SODAK</name>
<dbReference type="PROSITE" id="PS50135">
    <property type="entry name" value="ZF_ZZ_2"/>
    <property type="match status" value="1"/>
</dbReference>
<dbReference type="Gene3D" id="3.30.60.90">
    <property type="match status" value="4"/>
</dbReference>
<feature type="region of interest" description="Disordered" evidence="5">
    <location>
        <begin position="92"/>
        <end position="161"/>
    </location>
</feature>
<evidence type="ECO:0000259" key="6">
    <source>
        <dbReference type="PROSITE" id="PS50135"/>
    </source>
</evidence>
<dbReference type="Pfam" id="PF16158">
    <property type="entry name" value="N_BRCA1_IG"/>
    <property type="match status" value="1"/>
</dbReference>
<feature type="compositionally biased region" description="Polar residues" evidence="5">
    <location>
        <begin position="131"/>
        <end position="142"/>
    </location>
</feature>
<organism evidence="7 8">
    <name type="scientific">Sodiomyces alkalinus (strain CBS 110278 / VKM F-3762 / F11)</name>
    <name type="common">Alkaliphilic filamentous fungus</name>
    <dbReference type="NCBI Taxonomy" id="1314773"/>
    <lineage>
        <taxon>Eukaryota</taxon>
        <taxon>Fungi</taxon>
        <taxon>Dikarya</taxon>
        <taxon>Ascomycota</taxon>
        <taxon>Pezizomycotina</taxon>
        <taxon>Sordariomycetes</taxon>
        <taxon>Hypocreomycetidae</taxon>
        <taxon>Glomerellales</taxon>
        <taxon>Plectosphaerellaceae</taxon>
        <taxon>Sodiomyces</taxon>
    </lineage>
</organism>
<feature type="domain" description="ZZ-type" evidence="6">
    <location>
        <begin position="496"/>
        <end position="557"/>
    </location>
</feature>
<dbReference type="STRING" id="1314773.A0A3N2PLX6"/>
<dbReference type="CDD" id="cd02249">
    <property type="entry name" value="ZZ"/>
    <property type="match status" value="1"/>
</dbReference>
<dbReference type="OrthoDB" id="661148at2759"/>
<keyword evidence="2 4" id="KW-0863">Zinc-finger</keyword>
<feature type="region of interest" description="Disordered" evidence="5">
    <location>
        <begin position="822"/>
        <end position="876"/>
    </location>
</feature>
<protein>
    <recommendedName>
        <fullName evidence="6">ZZ-type domain-containing protein</fullName>
    </recommendedName>
</protein>
<dbReference type="GO" id="GO:0008270">
    <property type="term" value="F:zinc ion binding"/>
    <property type="evidence" value="ECO:0007669"/>
    <property type="project" value="UniProtKB-KW"/>
</dbReference>
<dbReference type="InterPro" id="IPR041981">
    <property type="entry name" value="ZZZ3_ZZ"/>
</dbReference>
<dbReference type="PANTHER" id="PTHR20930:SF0">
    <property type="entry name" value="PROTEIN ILRUN"/>
    <property type="match status" value="1"/>
</dbReference>
<evidence type="ECO:0000256" key="3">
    <source>
        <dbReference type="ARBA" id="ARBA00022833"/>
    </source>
</evidence>
<dbReference type="AlphaFoldDB" id="A0A3N2PLX6"/>
<dbReference type="CDD" id="cd14947">
    <property type="entry name" value="NBR1_like"/>
    <property type="match status" value="1"/>
</dbReference>
<dbReference type="GeneID" id="39581175"/>
<dbReference type="PANTHER" id="PTHR20930">
    <property type="entry name" value="OVARIAN CARCINOMA ANTIGEN CA125-RELATED"/>
    <property type="match status" value="1"/>
</dbReference>
<dbReference type="RefSeq" id="XP_028463328.1">
    <property type="nucleotide sequence ID" value="XM_028612697.1"/>
</dbReference>
<evidence type="ECO:0000313" key="7">
    <source>
        <dbReference type="EMBL" id="ROT35522.1"/>
    </source>
</evidence>
<dbReference type="InterPro" id="IPR000433">
    <property type="entry name" value="Znf_ZZ"/>
</dbReference>
<dbReference type="InterPro" id="IPR032350">
    <property type="entry name" value="Nbr1_FW"/>
</dbReference>
<evidence type="ECO:0000313" key="8">
    <source>
        <dbReference type="Proteomes" id="UP000272025"/>
    </source>
</evidence>
<dbReference type="InterPro" id="IPR013783">
    <property type="entry name" value="Ig-like_fold"/>
</dbReference>
<sequence length="899" mass="99331">MGSTTCRVEDTPITLKISFEGLTRRHKLGLREVGPCSLENKVRDFLGIPADVDLVLERYSDSAGAYVTLDADDPPVYKQLYRAAKAKQKLKLRVTRREQQADQTATGLQPAHIEDAPPPSSGSSEPMHPIYTSSAASLSGTGQYHEPRPEPVNDVNKDLPCTDTGGDFEGSLMALMKEHVKIHDASVCAARQNFSAQMSTMNDLAYAYGADASDAWYSPTGGCTSKSVSLEQLPPHLTYAVCCNNCDKTVPGTHYHCATCDDGDFDLCQSCVDSGIVCHDQNHWLIKRTVKDGQVITSTTETIAPKPKPKPEVTPEVKLSEDPFELKLEMAPPKPRCDEVSELAAEQETCLTNDHVNIIPCNIRTCNSCIHDFDESEFVHCTTCEDYDLCLSCFEKGDHGHHPRHGFVPAVEGSVLPGHIQARLAPGRNQSHNAFCDGCDAPVYGIRHKCLDCPDWDYCSDCVVSVAVKHPGHRFVPVYEPLQTVRRQTFGSQNVHFGICCDGPLCCSVTSMPQYISGIRYKCTICPDTDFCANCEASPQNHHNPSHPLLKIRTPIRQVTVTTTGEQGTGELMPQMGDRYKMCSCSRGADTRSMASVQTVADLDPVPVHEKFLEEDTVTLNGYKEYVKSLEEEPEPVEEIKEMQLTEKDLSAVFVSDTVVDGTTLPPNHVFQQTWVLRNDGGFAWPENCCVKFVGGDYMGHVDSNQPAGISELVSASESTICYQPLQPGLEFSFTVLLRTPAREGKFTSFWRLASKDGLKFGDRLWCYVKVENPPQVITATEKAEEQPEEKKLQAEVQAEVQEEKGDDAHASQMIFPKLANESPISSVHEEARSETASSPTATDGVEDDEMSEVDDFGDCDEPVAWNGSDGGFMTDEEYDILDASDEEYLEQQEKRLRK</sequence>
<dbReference type="SMART" id="SM00291">
    <property type="entry name" value="ZnF_ZZ"/>
    <property type="match status" value="4"/>
</dbReference>
<dbReference type="SUPFAM" id="SSF57850">
    <property type="entry name" value="RING/U-box"/>
    <property type="match status" value="4"/>
</dbReference>
<dbReference type="Proteomes" id="UP000272025">
    <property type="component" value="Unassembled WGS sequence"/>
</dbReference>
<accession>A0A3N2PLX6</accession>
<dbReference type="InterPro" id="IPR043145">
    <property type="entry name" value="Znf_ZZ_sf"/>
</dbReference>
<dbReference type="Gene3D" id="2.60.40.10">
    <property type="entry name" value="Immunoglobulins"/>
    <property type="match status" value="1"/>
</dbReference>
<feature type="compositionally biased region" description="Acidic residues" evidence="5">
    <location>
        <begin position="845"/>
        <end position="862"/>
    </location>
</feature>
<feature type="region of interest" description="Disordered" evidence="5">
    <location>
        <begin position="780"/>
        <end position="808"/>
    </location>
</feature>
<feature type="compositionally biased region" description="Basic and acidic residues" evidence="5">
    <location>
        <begin position="782"/>
        <end position="794"/>
    </location>
</feature>